<keyword evidence="1" id="KW-1133">Transmembrane helix</keyword>
<organism evidence="2 3">
    <name type="scientific">Geobacter argillaceus</name>
    <dbReference type="NCBI Taxonomy" id="345631"/>
    <lineage>
        <taxon>Bacteria</taxon>
        <taxon>Pseudomonadati</taxon>
        <taxon>Thermodesulfobacteriota</taxon>
        <taxon>Desulfuromonadia</taxon>
        <taxon>Geobacterales</taxon>
        <taxon>Geobacteraceae</taxon>
        <taxon>Geobacter</taxon>
    </lineage>
</organism>
<keyword evidence="2" id="KW-0808">Transferase</keyword>
<keyword evidence="3" id="KW-1185">Reference proteome</keyword>
<dbReference type="GO" id="GO:0008961">
    <property type="term" value="F:phosphatidylglycerol-prolipoprotein diacylglyceryl transferase activity"/>
    <property type="evidence" value="ECO:0007669"/>
    <property type="project" value="InterPro"/>
</dbReference>
<evidence type="ECO:0000313" key="2">
    <source>
        <dbReference type="EMBL" id="TWJ16865.1"/>
    </source>
</evidence>
<feature type="transmembrane region" description="Helical" evidence="1">
    <location>
        <begin position="84"/>
        <end position="105"/>
    </location>
</feature>
<feature type="transmembrane region" description="Helical" evidence="1">
    <location>
        <begin position="311"/>
        <end position="331"/>
    </location>
</feature>
<evidence type="ECO:0000313" key="3">
    <source>
        <dbReference type="Proteomes" id="UP000319449"/>
    </source>
</evidence>
<feature type="transmembrane region" description="Helical" evidence="1">
    <location>
        <begin position="273"/>
        <end position="291"/>
    </location>
</feature>
<dbReference type="AlphaFoldDB" id="A0A562VG31"/>
<dbReference type="GO" id="GO:0005886">
    <property type="term" value="C:plasma membrane"/>
    <property type="evidence" value="ECO:0007669"/>
    <property type="project" value="InterPro"/>
</dbReference>
<feature type="transmembrane region" description="Helical" evidence="1">
    <location>
        <begin position="51"/>
        <end position="77"/>
    </location>
</feature>
<keyword evidence="2" id="KW-0449">Lipoprotein</keyword>
<dbReference type="Proteomes" id="UP000319449">
    <property type="component" value="Unassembled WGS sequence"/>
</dbReference>
<feature type="transmembrane region" description="Helical" evidence="1">
    <location>
        <begin position="140"/>
        <end position="160"/>
    </location>
</feature>
<dbReference type="OrthoDB" id="5386948at2"/>
<keyword evidence="1" id="KW-0812">Transmembrane</keyword>
<accession>A0A562VG31</accession>
<proteinExistence type="predicted"/>
<dbReference type="InterPro" id="IPR001640">
    <property type="entry name" value="Lgt"/>
</dbReference>
<dbReference type="GO" id="GO:0042158">
    <property type="term" value="P:lipoprotein biosynthetic process"/>
    <property type="evidence" value="ECO:0007669"/>
    <property type="project" value="InterPro"/>
</dbReference>
<dbReference type="Pfam" id="PF01790">
    <property type="entry name" value="LGT"/>
    <property type="match status" value="1"/>
</dbReference>
<name>A0A562VG31_9BACT</name>
<protein>
    <submittedName>
        <fullName evidence="2">Prolipoprotein diacylglyceryl transferase</fullName>
    </submittedName>
</protein>
<dbReference type="EMBL" id="VLLN01000024">
    <property type="protein sequence ID" value="TWJ16865.1"/>
    <property type="molecule type" value="Genomic_DNA"/>
</dbReference>
<reference evidence="2 3" key="1">
    <citation type="submission" date="2019-07" db="EMBL/GenBank/DDBJ databases">
        <title>Genomic Encyclopedia of Archaeal and Bacterial Type Strains, Phase II (KMG-II): from individual species to whole genera.</title>
        <authorList>
            <person name="Goeker M."/>
        </authorList>
    </citation>
    <scope>NUCLEOTIDE SEQUENCE [LARGE SCALE GENOMIC DNA]</scope>
    <source>
        <strain evidence="2 3">ATCC BAA-1139</strain>
    </source>
</reference>
<gene>
    <name evidence="2" type="ORF">JN12_03224</name>
</gene>
<keyword evidence="1" id="KW-0472">Membrane</keyword>
<comment type="caution">
    <text evidence="2">The sequence shown here is derived from an EMBL/GenBank/DDBJ whole genome shotgun (WGS) entry which is preliminary data.</text>
</comment>
<evidence type="ECO:0000256" key="1">
    <source>
        <dbReference type="SAM" id="Phobius"/>
    </source>
</evidence>
<feature type="transmembrane region" description="Helical" evidence="1">
    <location>
        <begin position="111"/>
        <end position="128"/>
    </location>
</feature>
<sequence>MNDMLLVAMLAVCCAGYLWWGVRFLPAERWQIAAAVPLTKDNTGSWRGVNLTWYGILSANAYVVATGIAFGLFAAIGLPARASFAMLFAMLVVCVPASRLVARLVERKANTFTVGGAVFVGTLVAPWVAMAGSSFLRKSLGVEVPAAAIIAAITIGYGFGEGLGRLACLSFGCCYGKPLTAAPPFLARIFGRYSTVFYGATKKAAYAGSLEGVKVLPVQGMTAVIYTVCGLVGIALFGRGMFSASFLLALTVTQGWRVLSEFLRDDYRGGGTISAYQFMAVISVAYGWLLLPILKGPAAALPELAKGAAALWGPTPLLLLELLWVVIFLYTGRSTVTGATMHFHVEEHRI</sequence>
<dbReference type="RefSeq" id="WP_145024634.1">
    <property type="nucleotide sequence ID" value="NZ_VLLN01000024.1"/>
</dbReference>
<feature type="transmembrane region" description="Helical" evidence="1">
    <location>
        <begin position="223"/>
        <end position="252"/>
    </location>
</feature>